<feature type="transmembrane region" description="Helical" evidence="3">
    <location>
        <begin position="308"/>
        <end position="327"/>
    </location>
</feature>
<feature type="region of interest" description="Disordered" evidence="2">
    <location>
        <begin position="153"/>
        <end position="180"/>
    </location>
</feature>
<evidence type="ECO:0000313" key="5">
    <source>
        <dbReference type="Proteomes" id="UP000233332"/>
    </source>
</evidence>
<sequence length="483" mass="51777">MAQQNDPETAIARLAKSGVLMVLACVLYLGFVGTLFAGFTADIQRDMLSREIATSAPGDLERMIRQSFYEAELREEIKQLQSDIRKTNTAALEKFRTGLTLRKDAMAAFWQAYDGAAALSSILMQNRATFEDDFVAAYLEAMTMAHDFVASFQAQKQSPSSGQNPPSGQDNGDTQTSGRLHTDDGAQIVAALRAALAKLAFADTTGDIGLTVVSPFEQGVYDTVDQLGKTFRHFEGLNIQSRVVWENIRAEQRQVDKILRNMQAQIDEIEEELALSTGKKEIDLSALVALFQNPIGGFLSILVQLPTIMLTLLVTVAAGGLGAVVAFTRQNFGHSSKETAPNTGPGPPQPGSDVPSSDQPSSDQPNSDPPDPAAHAAYMPHTSSDVAPDDTAYGLMASARLLMMTGEGIAAAIAIFLFSEAGMLMLTQGGPNGSGQVDISPYLVTFMAFVSGFMAKDAFSKIQDAGHKIFKIRDNDDASGMGL</sequence>
<evidence type="ECO:0000256" key="3">
    <source>
        <dbReference type="SAM" id="Phobius"/>
    </source>
</evidence>
<feature type="transmembrane region" description="Helical" evidence="3">
    <location>
        <begin position="20"/>
        <end position="41"/>
    </location>
</feature>
<keyword evidence="3" id="KW-1133">Transmembrane helix</keyword>
<evidence type="ECO:0000313" key="4">
    <source>
        <dbReference type="EMBL" id="PKR58331.1"/>
    </source>
</evidence>
<organism evidence="4 5">
    <name type="scientific">Thalassospira lohafexi</name>
    <dbReference type="NCBI Taxonomy" id="744227"/>
    <lineage>
        <taxon>Bacteria</taxon>
        <taxon>Pseudomonadati</taxon>
        <taxon>Pseudomonadota</taxon>
        <taxon>Alphaproteobacteria</taxon>
        <taxon>Rhodospirillales</taxon>
        <taxon>Thalassospiraceae</taxon>
        <taxon>Thalassospira</taxon>
    </lineage>
</organism>
<evidence type="ECO:0000256" key="2">
    <source>
        <dbReference type="SAM" id="MobiDB-lite"/>
    </source>
</evidence>
<feature type="transmembrane region" description="Helical" evidence="3">
    <location>
        <begin position="439"/>
        <end position="459"/>
    </location>
</feature>
<keyword evidence="3" id="KW-0812">Transmembrane</keyword>
<keyword evidence="5" id="KW-1185">Reference proteome</keyword>
<comment type="caution">
    <text evidence="4">The sequence shown here is derived from an EMBL/GenBank/DDBJ whole genome shotgun (WGS) entry which is preliminary data.</text>
</comment>
<dbReference type="AlphaFoldDB" id="A0A2N3L6A0"/>
<feature type="coiled-coil region" evidence="1">
    <location>
        <begin position="248"/>
        <end position="279"/>
    </location>
</feature>
<name>A0A2N3L6A0_9PROT</name>
<evidence type="ECO:0000256" key="1">
    <source>
        <dbReference type="SAM" id="Coils"/>
    </source>
</evidence>
<keyword evidence="3" id="KW-0472">Membrane</keyword>
<feature type="compositionally biased region" description="Polar residues" evidence="2">
    <location>
        <begin position="170"/>
        <end position="179"/>
    </location>
</feature>
<feature type="region of interest" description="Disordered" evidence="2">
    <location>
        <begin position="335"/>
        <end position="385"/>
    </location>
</feature>
<reference evidence="4 5" key="1">
    <citation type="submission" date="2017-09" db="EMBL/GenBank/DDBJ databases">
        <title>Biodiversity and function of Thalassospira species in the particle-attached aromatic-hydrocarbon-degrading consortia from the surface seawater of the China South Sea.</title>
        <authorList>
            <person name="Dong C."/>
            <person name="Lai Q."/>
            <person name="Shao Z."/>
        </authorList>
    </citation>
    <scope>NUCLEOTIDE SEQUENCE [LARGE SCALE GENOMIC DNA]</scope>
    <source>
        <strain evidence="4 5">139Z-12</strain>
    </source>
</reference>
<feature type="compositionally biased region" description="Low complexity" evidence="2">
    <location>
        <begin position="155"/>
        <end position="169"/>
    </location>
</feature>
<proteinExistence type="predicted"/>
<feature type="compositionally biased region" description="Low complexity" evidence="2">
    <location>
        <begin position="351"/>
        <end position="366"/>
    </location>
</feature>
<protein>
    <submittedName>
        <fullName evidence="4">Uncharacterized protein</fullName>
    </submittedName>
</protein>
<dbReference type="RefSeq" id="WP_101302170.1">
    <property type="nucleotide sequence ID" value="NZ_NXGX01000004.1"/>
</dbReference>
<gene>
    <name evidence="4" type="ORF">COO92_11345</name>
</gene>
<keyword evidence="1" id="KW-0175">Coiled coil</keyword>
<dbReference type="Proteomes" id="UP000233332">
    <property type="component" value="Unassembled WGS sequence"/>
</dbReference>
<accession>A0A2N3L6A0</accession>
<feature type="transmembrane region" description="Helical" evidence="3">
    <location>
        <begin position="401"/>
        <end position="419"/>
    </location>
</feature>
<dbReference type="EMBL" id="NXGX01000004">
    <property type="protein sequence ID" value="PKR58331.1"/>
    <property type="molecule type" value="Genomic_DNA"/>
</dbReference>